<sequence>MARRNKKYSGVDPAYLDRHRDSLRRIYRKSVLFNQQELAAIDEYCRRFKISSRSALIRQALMEHVMEGLEENHPTLF</sequence>
<reference evidence="2" key="1">
    <citation type="submission" date="2020-10" db="EMBL/GenBank/DDBJ databases">
        <authorList>
            <person name="Gilroy R."/>
        </authorList>
    </citation>
    <scope>NUCLEOTIDE SEQUENCE</scope>
    <source>
        <strain evidence="2">B3-1481</strain>
    </source>
</reference>
<dbReference type="Pfam" id="PF01402">
    <property type="entry name" value="RHH_1"/>
    <property type="match status" value="1"/>
</dbReference>
<reference evidence="2" key="2">
    <citation type="journal article" date="2021" name="PeerJ">
        <title>Extensive microbial diversity within the chicken gut microbiome revealed by metagenomics and culture.</title>
        <authorList>
            <person name="Gilroy R."/>
            <person name="Ravi A."/>
            <person name="Getino M."/>
            <person name="Pursley I."/>
            <person name="Horton D.L."/>
            <person name="Alikhan N.F."/>
            <person name="Baker D."/>
            <person name="Gharbi K."/>
            <person name="Hall N."/>
            <person name="Watson M."/>
            <person name="Adriaenssens E.M."/>
            <person name="Foster-Nyarko E."/>
            <person name="Jarju S."/>
            <person name="Secka A."/>
            <person name="Antonio M."/>
            <person name="Oren A."/>
            <person name="Chaudhuri R.R."/>
            <person name="La Ragione R."/>
            <person name="Hildebrand F."/>
            <person name="Pallen M.J."/>
        </authorList>
    </citation>
    <scope>NUCLEOTIDE SEQUENCE</scope>
    <source>
        <strain evidence="2">B3-1481</strain>
    </source>
</reference>
<organism evidence="2 3">
    <name type="scientific">Candidatus Cryptobacteroides avistercoris</name>
    <dbReference type="NCBI Taxonomy" id="2840758"/>
    <lineage>
        <taxon>Bacteria</taxon>
        <taxon>Pseudomonadati</taxon>
        <taxon>Bacteroidota</taxon>
        <taxon>Bacteroidia</taxon>
        <taxon>Bacteroidales</taxon>
        <taxon>Candidatus Cryptobacteroides</taxon>
    </lineage>
</organism>
<name>A0A9D9IWP2_9BACT</name>
<evidence type="ECO:0000313" key="2">
    <source>
        <dbReference type="EMBL" id="MBO8479982.1"/>
    </source>
</evidence>
<gene>
    <name evidence="2" type="ORF">IAB76_02575</name>
</gene>
<protein>
    <submittedName>
        <fullName evidence="2">Ribbon-helix-helix protein, CopG family</fullName>
    </submittedName>
</protein>
<dbReference type="AlphaFoldDB" id="A0A9D9IWP2"/>
<dbReference type="EMBL" id="JADILW010000039">
    <property type="protein sequence ID" value="MBO8479982.1"/>
    <property type="molecule type" value="Genomic_DNA"/>
</dbReference>
<proteinExistence type="predicted"/>
<evidence type="ECO:0000313" key="3">
    <source>
        <dbReference type="Proteomes" id="UP000823769"/>
    </source>
</evidence>
<dbReference type="Proteomes" id="UP000823769">
    <property type="component" value="Unassembled WGS sequence"/>
</dbReference>
<feature type="domain" description="Ribbon-helix-helix protein CopG" evidence="1">
    <location>
        <begin position="35"/>
        <end position="65"/>
    </location>
</feature>
<accession>A0A9D9IWP2</accession>
<comment type="caution">
    <text evidence="2">The sequence shown here is derived from an EMBL/GenBank/DDBJ whole genome shotgun (WGS) entry which is preliminary data.</text>
</comment>
<dbReference type="GO" id="GO:0006355">
    <property type="term" value="P:regulation of DNA-templated transcription"/>
    <property type="evidence" value="ECO:0007669"/>
    <property type="project" value="InterPro"/>
</dbReference>
<dbReference type="InterPro" id="IPR002145">
    <property type="entry name" value="CopG"/>
</dbReference>
<evidence type="ECO:0000259" key="1">
    <source>
        <dbReference type="Pfam" id="PF01402"/>
    </source>
</evidence>